<dbReference type="Pfam" id="PF00026">
    <property type="entry name" value="Asp"/>
    <property type="match status" value="1"/>
</dbReference>
<dbReference type="Gene3D" id="2.40.70.10">
    <property type="entry name" value="Acid Proteases"/>
    <property type="match status" value="2"/>
</dbReference>
<keyword evidence="2" id="KW-0378">Hydrolase</keyword>
<feature type="signal peptide" evidence="3">
    <location>
        <begin position="1"/>
        <end position="17"/>
    </location>
</feature>
<dbReference type="EMBL" id="JAFIQS010000001">
    <property type="protein sequence ID" value="KAG5173495.1"/>
    <property type="molecule type" value="Genomic_DNA"/>
</dbReference>
<dbReference type="InterPro" id="IPR033121">
    <property type="entry name" value="PEPTIDASE_A1"/>
</dbReference>
<organism evidence="5">
    <name type="scientific">Psilocybe cubensis</name>
    <name type="common">Psychedelic mushroom</name>
    <name type="synonym">Stropharia cubensis</name>
    <dbReference type="NCBI Taxonomy" id="181762"/>
    <lineage>
        <taxon>Eukaryota</taxon>
        <taxon>Fungi</taxon>
        <taxon>Dikarya</taxon>
        <taxon>Basidiomycota</taxon>
        <taxon>Agaricomycotina</taxon>
        <taxon>Agaricomycetes</taxon>
        <taxon>Agaricomycetidae</taxon>
        <taxon>Agaricales</taxon>
        <taxon>Agaricineae</taxon>
        <taxon>Strophariaceae</taxon>
        <taxon>Psilocybe</taxon>
    </lineage>
</organism>
<evidence type="ECO:0000256" key="1">
    <source>
        <dbReference type="ARBA" id="ARBA00007447"/>
    </source>
</evidence>
<comment type="caution">
    <text evidence="5">The sequence shown here is derived from an EMBL/GenBank/DDBJ whole genome shotgun (WGS) entry which is preliminary data.</text>
</comment>
<dbReference type="GO" id="GO:0006508">
    <property type="term" value="P:proteolysis"/>
    <property type="evidence" value="ECO:0007669"/>
    <property type="project" value="InterPro"/>
</dbReference>
<gene>
    <name evidence="5" type="ORF">JR316_000152</name>
</gene>
<name>A0A8H8CQ32_PSICU</name>
<reference evidence="5" key="1">
    <citation type="submission" date="2021-02" db="EMBL/GenBank/DDBJ databases">
        <title>Psilocybe cubensis genome.</title>
        <authorList>
            <person name="Mckernan K.J."/>
            <person name="Crawford S."/>
            <person name="Trippe A."/>
            <person name="Kane L.T."/>
            <person name="Mclaughlin S."/>
        </authorList>
    </citation>
    <scope>NUCLEOTIDE SEQUENCE [LARGE SCALE GENOMIC DNA]</scope>
    <source>
        <strain evidence="5">MGC-MH-2018</strain>
    </source>
</reference>
<dbReference type="InterPro" id="IPR021109">
    <property type="entry name" value="Peptidase_aspartic_dom_sf"/>
</dbReference>
<evidence type="ECO:0000313" key="5">
    <source>
        <dbReference type="EMBL" id="KAG5173495.1"/>
    </source>
</evidence>
<dbReference type="CDD" id="cd05471">
    <property type="entry name" value="pepsin_like"/>
    <property type="match status" value="1"/>
</dbReference>
<dbReference type="GO" id="GO:0004190">
    <property type="term" value="F:aspartic-type endopeptidase activity"/>
    <property type="evidence" value="ECO:0007669"/>
    <property type="project" value="UniProtKB-KW"/>
</dbReference>
<feature type="domain" description="Peptidase A1" evidence="4">
    <location>
        <begin position="83"/>
        <end position="441"/>
    </location>
</feature>
<keyword evidence="2" id="KW-0064">Aspartyl protease</keyword>
<feature type="chain" id="PRO_5033994711" description="Peptidase A1 domain-containing protein" evidence="3">
    <location>
        <begin position="18"/>
        <end position="451"/>
    </location>
</feature>
<dbReference type="InterPro" id="IPR001969">
    <property type="entry name" value="Aspartic_peptidase_AS"/>
</dbReference>
<evidence type="ECO:0000256" key="2">
    <source>
        <dbReference type="ARBA" id="ARBA00022750"/>
    </source>
</evidence>
<dbReference type="InterPro" id="IPR034164">
    <property type="entry name" value="Pepsin-like_dom"/>
</dbReference>
<protein>
    <recommendedName>
        <fullName evidence="4">Peptidase A1 domain-containing protein</fullName>
    </recommendedName>
</protein>
<dbReference type="PANTHER" id="PTHR47966">
    <property type="entry name" value="BETA-SITE APP-CLEAVING ENZYME, ISOFORM A-RELATED"/>
    <property type="match status" value="1"/>
</dbReference>
<dbReference type="SUPFAM" id="SSF50630">
    <property type="entry name" value="Acid proteases"/>
    <property type="match status" value="1"/>
</dbReference>
<dbReference type="InterPro" id="IPR001461">
    <property type="entry name" value="Aspartic_peptidase_A1"/>
</dbReference>
<dbReference type="PROSITE" id="PS51767">
    <property type="entry name" value="PEPTIDASE_A1"/>
    <property type="match status" value="1"/>
</dbReference>
<keyword evidence="3" id="KW-0732">Signal</keyword>
<comment type="similarity">
    <text evidence="1">Belongs to the peptidase A1 family.</text>
</comment>
<evidence type="ECO:0000259" key="4">
    <source>
        <dbReference type="PROSITE" id="PS51767"/>
    </source>
</evidence>
<evidence type="ECO:0000256" key="3">
    <source>
        <dbReference type="SAM" id="SignalP"/>
    </source>
</evidence>
<sequence length="451" mass="49722">MLKTIFFIALLVVELAGNPILVERSPINLPISRRANITGGLDLLKRDRARVGYIKTQAVSRGPADLRSVRDFFDFIDYDGVGYVAKYDGSLIPLIDSLIVDTGRYTAVLFFAMTTYISQKFKHMDWSRPTIRENLYQSQDYVPGGRYLIYRLCSKKNTGKNNVINPYPQELNYGSGSIFGDEYIDNLFLTPSHVVARQSIGVVNKAKGFEGVDGILGIGPVNLTLGTLSDNSIRVPTVTDNLFSQGTISSNEIGITFQPTTATDEHGAKGVITWGRPDSHWFTGNISYISLTNKFPSSEFWGFDHSIRYGSSTTILSSGTGVVDTGATFILLARDAFNRYQAATNSQPDSNTGLLKLPASSYNSLESLFFSAGEHTFEFTSNAQIWPRSLNADIGGVAGSIYLIVADAGTPYPYGDVAYGYVFLQRFYCVYDTANRRLGLAETEFTRDTSN</sequence>
<dbReference type="PANTHER" id="PTHR47966:SF51">
    <property type="entry name" value="BETA-SITE APP-CLEAVING ENZYME, ISOFORM A-RELATED"/>
    <property type="match status" value="1"/>
</dbReference>
<dbReference type="AlphaFoldDB" id="A0A8H8CQ32"/>
<dbReference type="PROSITE" id="PS00141">
    <property type="entry name" value="ASP_PROTEASE"/>
    <property type="match status" value="1"/>
</dbReference>
<keyword evidence="2" id="KW-0645">Protease</keyword>
<proteinExistence type="inferred from homology"/>
<accession>A0A8H8CQ32</accession>